<feature type="transmembrane region" description="Helical" evidence="9">
    <location>
        <begin position="36"/>
        <end position="61"/>
    </location>
</feature>
<evidence type="ECO:0000256" key="7">
    <source>
        <dbReference type="ARBA" id="ARBA00022840"/>
    </source>
</evidence>
<dbReference type="Pfam" id="PF07730">
    <property type="entry name" value="HisKA_3"/>
    <property type="match status" value="1"/>
</dbReference>
<keyword evidence="9" id="KW-1133">Transmembrane helix</keyword>
<evidence type="ECO:0000256" key="6">
    <source>
        <dbReference type="ARBA" id="ARBA00022777"/>
    </source>
</evidence>
<dbReference type="SUPFAM" id="SSF55874">
    <property type="entry name" value="ATPase domain of HSP90 chaperone/DNA topoisomerase II/histidine kinase"/>
    <property type="match status" value="1"/>
</dbReference>
<dbReference type="GO" id="GO:0005524">
    <property type="term" value="F:ATP binding"/>
    <property type="evidence" value="ECO:0007669"/>
    <property type="project" value="UniProtKB-KW"/>
</dbReference>
<dbReference type="InterPro" id="IPR050482">
    <property type="entry name" value="Sensor_HK_TwoCompSys"/>
</dbReference>
<dbReference type="Gene3D" id="3.30.565.10">
    <property type="entry name" value="Histidine kinase-like ATPase, C-terminal domain"/>
    <property type="match status" value="1"/>
</dbReference>
<dbReference type="PANTHER" id="PTHR24421:SF10">
    <property type="entry name" value="NITRATE_NITRITE SENSOR PROTEIN NARQ"/>
    <property type="match status" value="1"/>
</dbReference>
<dbReference type="EMBL" id="SHKY01000001">
    <property type="protein sequence ID" value="RZU54311.1"/>
    <property type="molecule type" value="Genomic_DNA"/>
</dbReference>
<keyword evidence="5" id="KW-0547">Nucleotide-binding</keyword>
<evidence type="ECO:0000313" key="11">
    <source>
        <dbReference type="EMBL" id="RZU54311.1"/>
    </source>
</evidence>
<keyword evidence="3" id="KW-0597">Phosphoprotein</keyword>
<accession>A0A4Q7ZTV3</accession>
<evidence type="ECO:0000256" key="4">
    <source>
        <dbReference type="ARBA" id="ARBA00022679"/>
    </source>
</evidence>
<evidence type="ECO:0000259" key="10">
    <source>
        <dbReference type="Pfam" id="PF07730"/>
    </source>
</evidence>
<dbReference type="EC" id="2.7.13.3" evidence="2"/>
<feature type="transmembrane region" description="Helical" evidence="9">
    <location>
        <begin position="339"/>
        <end position="361"/>
    </location>
</feature>
<dbReference type="InterPro" id="IPR036890">
    <property type="entry name" value="HATPase_C_sf"/>
</dbReference>
<evidence type="ECO:0000256" key="9">
    <source>
        <dbReference type="SAM" id="Phobius"/>
    </source>
</evidence>
<organism evidence="11 12">
    <name type="scientific">Krasilnikovia cinnamomea</name>
    <dbReference type="NCBI Taxonomy" id="349313"/>
    <lineage>
        <taxon>Bacteria</taxon>
        <taxon>Bacillati</taxon>
        <taxon>Actinomycetota</taxon>
        <taxon>Actinomycetes</taxon>
        <taxon>Micromonosporales</taxon>
        <taxon>Micromonosporaceae</taxon>
        <taxon>Krasilnikovia</taxon>
    </lineage>
</organism>
<proteinExistence type="predicted"/>
<dbReference type="Gene3D" id="1.20.5.1930">
    <property type="match status" value="1"/>
</dbReference>
<keyword evidence="12" id="KW-1185">Reference proteome</keyword>
<feature type="transmembrane region" description="Helical" evidence="9">
    <location>
        <begin position="67"/>
        <end position="85"/>
    </location>
</feature>
<keyword evidence="9" id="KW-0812">Transmembrane</keyword>
<dbReference type="Proteomes" id="UP000292564">
    <property type="component" value="Unassembled WGS sequence"/>
</dbReference>
<keyword evidence="6 11" id="KW-0418">Kinase</keyword>
<comment type="catalytic activity">
    <reaction evidence="1">
        <text>ATP + protein L-histidine = ADP + protein N-phospho-L-histidine.</text>
        <dbReference type="EC" id="2.7.13.3"/>
    </reaction>
</comment>
<dbReference type="AlphaFoldDB" id="A0A4Q7ZTV3"/>
<evidence type="ECO:0000256" key="5">
    <source>
        <dbReference type="ARBA" id="ARBA00022741"/>
    </source>
</evidence>
<keyword evidence="8" id="KW-0902">Two-component regulatory system</keyword>
<evidence type="ECO:0000256" key="1">
    <source>
        <dbReference type="ARBA" id="ARBA00000085"/>
    </source>
</evidence>
<dbReference type="PANTHER" id="PTHR24421">
    <property type="entry name" value="NITRATE/NITRITE SENSOR PROTEIN NARX-RELATED"/>
    <property type="match status" value="1"/>
</dbReference>
<evidence type="ECO:0000256" key="2">
    <source>
        <dbReference type="ARBA" id="ARBA00012438"/>
    </source>
</evidence>
<protein>
    <recommendedName>
        <fullName evidence="2">histidine kinase</fullName>
        <ecNumber evidence="2">2.7.13.3</ecNumber>
    </recommendedName>
</protein>
<keyword evidence="9" id="KW-0472">Membrane</keyword>
<evidence type="ECO:0000256" key="8">
    <source>
        <dbReference type="ARBA" id="ARBA00023012"/>
    </source>
</evidence>
<reference evidence="11 12" key="1">
    <citation type="submission" date="2019-02" db="EMBL/GenBank/DDBJ databases">
        <title>Sequencing the genomes of 1000 actinobacteria strains.</title>
        <authorList>
            <person name="Klenk H.-P."/>
        </authorList>
    </citation>
    <scope>NUCLEOTIDE SEQUENCE [LARGE SCALE GENOMIC DNA]</scope>
    <source>
        <strain evidence="11 12">DSM 45162</strain>
    </source>
</reference>
<comment type="caution">
    <text evidence="11">The sequence shown here is derived from an EMBL/GenBank/DDBJ whole genome shotgun (WGS) entry which is preliminary data.</text>
</comment>
<dbReference type="CDD" id="cd16917">
    <property type="entry name" value="HATPase_UhpB-NarQ-NarX-like"/>
    <property type="match status" value="1"/>
</dbReference>
<gene>
    <name evidence="11" type="ORF">EV385_6262</name>
</gene>
<evidence type="ECO:0000313" key="12">
    <source>
        <dbReference type="Proteomes" id="UP000292564"/>
    </source>
</evidence>
<dbReference type="GO" id="GO:0016020">
    <property type="term" value="C:membrane"/>
    <property type="evidence" value="ECO:0007669"/>
    <property type="project" value="InterPro"/>
</dbReference>
<dbReference type="GO" id="GO:0000155">
    <property type="term" value="F:phosphorelay sensor kinase activity"/>
    <property type="evidence" value="ECO:0007669"/>
    <property type="project" value="InterPro"/>
</dbReference>
<keyword evidence="4" id="KW-0808">Transferase</keyword>
<dbReference type="GO" id="GO:0046983">
    <property type="term" value="F:protein dimerization activity"/>
    <property type="evidence" value="ECO:0007669"/>
    <property type="project" value="InterPro"/>
</dbReference>
<dbReference type="InterPro" id="IPR011712">
    <property type="entry name" value="Sig_transdc_His_kin_sub3_dim/P"/>
</dbReference>
<evidence type="ECO:0000256" key="3">
    <source>
        <dbReference type="ARBA" id="ARBA00022553"/>
    </source>
</evidence>
<name>A0A4Q7ZTV3_9ACTN</name>
<sequence length="446" mass="47129">MLAVSATCLPATIADVRWALPAAVSSLLAGRVVRRVWPAVAVFAATIAVGVAILVVVPALLAQAGTLIAVWVGAGLLPWLVGVVWRQGAELVRAGWSRAEQLEREQRLTAEQVRLRERARIAQDMHDSLGHELSLIALRAGALKVSPDLAETHRDAAEQVRAGLADAVDRLGEIVGVLRDDAGGQQGRPVGAGPSDLVQRAAAAGVTVRLTQSGTPSPTASAMHDHAVYRVVQEALTNATRHAPGSAVEVVVTSEPTQSVLRVVNALVPGAPAAGASHGSGLPGLRERVRLAGGTFEAGRRADRWEVVARIPHAAAVEVAAPPTATAVRRRHRRRVSRTAVAVFLVPTLAYAALVAAVGLWRHQVVNRAVLTADAYASLQIGQRRTQVAPLLPRRQAPHPRGIAAAPGVVCEYYAMTSDPFDDRSGDAYRLCFREGVLVTLDTLRS</sequence>
<keyword evidence="7" id="KW-0067">ATP-binding</keyword>
<feature type="domain" description="Signal transduction histidine kinase subgroup 3 dimerisation and phosphoacceptor" evidence="10">
    <location>
        <begin position="117"/>
        <end position="181"/>
    </location>
</feature>